<dbReference type="Proteomes" id="UP000030184">
    <property type="component" value="Unassembled WGS sequence"/>
</dbReference>
<keyword evidence="5" id="KW-1185">Reference proteome</keyword>
<dbReference type="InterPro" id="IPR001173">
    <property type="entry name" value="Glyco_trans_2-like"/>
</dbReference>
<evidence type="ECO:0000259" key="1">
    <source>
        <dbReference type="Pfam" id="PF00535"/>
    </source>
</evidence>
<comment type="caution">
    <text evidence="2">The sequence shown here is derived from an EMBL/GenBank/DDBJ whole genome shotgun (WGS) entry which is preliminary data.</text>
</comment>
<reference evidence="5" key="1">
    <citation type="journal article" date="2014" name="Genome Announc.">
        <title>Draft Genome Sequence of Marine Flavobacterium Jejuia pallidilutea Strain 11shimoA1 and Pigmentation Mutants.</title>
        <authorList>
            <person name="Takatani N."/>
            <person name="Nakanishi M."/>
            <person name="Meirelles P."/>
            <person name="Mino S."/>
            <person name="Suda W."/>
            <person name="Oshima K."/>
            <person name="Hattori M."/>
            <person name="Ohkuma M."/>
            <person name="Hosokawa M."/>
            <person name="Miyashita K."/>
            <person name="Thompson F.L."/>
            <person name="Niwa A."/>
            <person name="Sawabe T."/>
            <person name="Sawabe T."/>
        </authorList>
    </citation>
    <scope>NUCLEOTIDE SEQUENCE [LARGE SCALE GENOMIC DNA]</scope>
    <source>
        <strain evidence="5">JCM 19538</strain>
    </source>
</reference>
<evidence type="ECO:0000313" key="2">
    <source>
        <dbReference type="EMBL" id="GAL67606.1"/>
    </source>
</evidence>
<organism evidence="2 4">
    <name type="scientific">Jejuia pallidilutea</name>
    <dbReference type="NCBI Taxonomy" id="504487"/>
    <lineage>
        <taxon>Bacteria</taxon>
        <taxon>Pseudomonadati</taxon>
        <taxon>Bacteroidota</taxon>
        <taxon>Flavobacteriia</taxon>
        <taxon>Flavobacteriales</taxon>
        <taxon>Flavobacteriaceae</taxon>
        <taxon>Jejuia</taxon>
    </lineage>
</organism>
<sequence>MIVIVHQHNKTTKILDRNKHAVNAVVGETVTKTLNNLAEKFPETLLVWCHESYLEDLNIDAIATIFHHKRIMASFSPSKENFLPKQIGYVERSFFLKINKTVSYPTWLMHSCVGGVYAEVINQLKADLNYNENFNYYLNSLSKRAMVEGLFCYSEPKLLLENTPLRIDVEQASSFQLFKFVKQHYKWVWVFFLCMAYAVFEKKLKVFPLVKALFYKQLSTNFQLQNIPITSIKKVIQNKEVDVIIPTIGRKNYLYDVLEDLSHQTVKPKNVIIIEQNPIGGSVSELDYIINEEWPYNIKHIFTHQTGVCNARNLALAEVTSEWTLLGDDDNRLNNTLIEDLFSRLEHHGATVGTTVYLQPNEDQTYLKTAQTSIFGAGNSIVKSYVLDTVKFNMAYEFNYGEDNDFGMQLRQLGHDVIYFADVKITHLKAPIGGYRTKVQQLWENDTIQPKPSPTIQLLHQTYFTIQQQLGYKLLLGLRSYKNSTGKHPLKNIKHFKKQWERSVYWCQKLKSQD</sequence>
<dbReference type="eggNOG" id="COG1216">
    <property type="taxonomic scope" value="Bacteria"/>
</dbReference>
<dbReference type="Pfam" id="PF00535">
    <property type="entry name" value="Glycos_transf_2"/>
    <property type="match status" value="1"/>
</dbReference>
<dbReference type="GO" id="GO:0016740">
    <property type="term" value="F:transferase activity"/>
    <property type="evidence" value="ECO:0007669"/>
    <property type="project" value="UniProtKB-KW"/>
</dbReference>
<dbReference type="STRING" id="504487.JCM19538_1421"/>
<protein>
    <submittedName>
        <fullName evidence="2">Glycosyl transferase family 2</fullName>
    </submittedName>
</protein>
<evidence type="ECO:0000313" key="3">
    <source>
        <dbReference type="EMBL" id="GAL89426.1"/>
    </source>
</evidence>
<dbReference type="RefSeq" id="WP_042244238.1">
    <property type="nucleotide sequence ID" value="NZ_BBNR01000011.1"/>
</dbReference>
<feature type="domain" description="Glycosyltransferase 2-like" evidence="1">
    <location>
        <begin position="243"/>
        <end position="370"/>
    </location>
</feature>
<dbReference type="InterPro" id="IPR029044">
    <property type="entry name" value="Nucleotide-diphossugar_trans"/>
</dbReference>
<dbReference type="PANTHER" id="PTHR43685:SF2">
    <property type="entry name" value="GLYCOSYLTRANSFERASE 2-LIKE DOMAIN-CONTAINING PROTEIN"/>
    <property type="match status" value="1"/>
</dbReference>
<accession>A0A090VSA9</accession>
<proteinExistence type="predicted"/>
<dbReference type="OrthoDB" id="1326385at2"/>
<keyword evidence="2" id="KW-0808">Transferase</keyword>
<dbReference type="EMBL" id="BBNY01000009">
    <property type="protein sequence ID" value="GAL89426.1"/>
    <property type="molecule type" value="Genomic_DNA"/>
</dbReference>
<evidence type="ECO:0000313" key="5">
    <source>
        <dbReference type="Proteomes" id="UP000030184"/>
    </source>
</evidence>
<dbReference type="EMBL" id="BBNR01000011">
    <property type="protein sequence ID" value="GAL67606.1"/>
    <property type="molecule type" value="Genomic_DNA"/>
</dbReference>
<dbReference type="CDD" id="cd00761">
    <property type="entry name" value="Glyco_tranf_GTA_type"/>
    <property type="match status" value="1"/>
</dbReference>
<dbReference type="PANTHER" id="PTHR43685">
    <property type="entry name" value="GLYCOSYLTRANSFERASE"/>
    <property type="match status" value="1"/>
</dbReference>
<name>A0A090VSA9_9FLAO</name>
<gene>
    <name evidence="2" type="ORF">JCM19301_893</name>
    <name evidence="3" type="ORF">JCM19538_1421</name>
</gene>
<dbReference type="InterPro" id="IPR050834">
    <property type="entry name" value="Glycosyltransf_2"/>
</dbReference>
<dbReference type="AlphaFoldDB" id="A0A090VSA9"/>
<dbReference type="Proteomes" id="UP000029641">
    <property type="component" value="Unassembled WGS sequence"/>
</dbReference>
<evidence type="ECO:0000313" key="4">
    <source>
        <dbReference type="Proteomes" id="UP000029641"/>
    </source>
</evidence>
<dbReference type="SUPFAM" id="SSF53448">
    <property type="entry name" value="Nucleotide-diphospho-sugar transferases"/>
    <property type="match status" value="1"/>
</dbReference>
<dbReference type="Gene3D" id="3.90.550.10">
    <property type="entry name" value="Spore Coat Polysaccharide Biosynthesis Protein SpsA, Chain A"/>
    <property type="match status" value="1"/>
</dbReference>